<dbReference type="Proteomes" id="UP001168524">
    <property type="component" value="Unassembled WGS sequence"/>
</dbReference>
<evidence type="ECO:0000256" key="2">
    <source>
        <dbReference type="SAM" id="SignalP"/>
    </source>
</evidence>
<reference evidence="3" key="1">
    <citation type="submission" date="2023-06" db="EMBL/GenBank/DDBJ databases">
        <title>Two novel species of Acinetobacter isolated from motorbike repairing workshop in Vietnam.</title>
        <authorList>
            <person name="Le N.T.T."/>
        </authorList>
    </citation>
    <scope>NUCLEOTIDE SEQUENCE</scope>
    <source>
        <strain evidence="3">VNH17</strain>
    </source>
</reference>
<gene>
    <name evidence="3" type="ORF">QTA56_15805</name>
</gene>
<evidence type="ECO:0000313" key="4">
    <source>
        <dbReference type="Proteomes" id="UP001168524"/>
    </source>
</evidence>
<accession>A0ABT7WSL7</accession>
<dbReference type="RefSeq" id="WP_267981954.1">
    <property type="nucleotide sequence ID" value="NZ_JAPQKF010000010.1"/>
</dbReference>
<sequence>MNLKNTLLLGTLMTAMFGLTACQATAPNTYADGHRHGKYPMQRDGDRGFKQRPQLTPEQRAEWQAKREQRLDQRAKIREEHEAQRAKIATACQGKRIGDRVNIQWNNRTIEGTCEVRFTPDQANFKRQA</sequence>
<protein>
    <submittedName>
        <fullName evidence="3">Heavy-metal resistance</fullName>
    </submittedName>
</protein>
<evidence type="ECO:0000256" key="1">
    <source>
        <dbReference type="SAM" id="MobiDB-lite"/>
    </source>
</evidence>
<proteinExistence type="predicted"/>
<dbReference type="EMBL" id="JAUDZE010000010">
    <property type="protein sequence ID" value="MDN0015686.1"/>
    <property type="molecule type" value="Genomic_DNA"/>
</dbReference>
<keyword evidence="4" id="KW-1185">Reference proteome</keyword>
<organism evidence="3 4">
    <name type="scientific">Acinetobacter thutiue</name>
    <dbReference type="NCBI Taxonomy" id="2998078"/>
    <lineage>
        <taxon>Bacteria</taxon>
        <taxon>Pseudomonadati</taxon>
        <taxon>Pseudomonadota</taxon>
        <taxon>Gammaproteobacteria</taxon>
        <taxon>Moraxellales</taxon>
        <taxon>Moraxellaceae</taxon>
        <taxon>Acinetobacter</taxon>
    </lineage>
</organism>
<feature type="signal peptide" evidence="2">
    <location>
        <begin position="1"/>
        <end position="26"/>
    </location>
</feature>
<comment type="caution">
    <text evidence="3">The sequence shown here is derived from an EMBL/GenBank/DDBJ whole genome shotgun (WGS) entry which is preliminary data.</text>
</comment>
<feature type="chain" id="PRO_5046548780" evidence="2">
    <location>
        <begin position="27"/>
        <end position="129"/>
    </location>
</feature>
<name>A0ABT7WSL7_9GAMM</name>
<evidence type="ECO:0000313" key="3">
    <source>
        <dbReference type="EMBL" id="MDN0015686.1"/>
    </source>
</evidence>
<feature type="compositionally biased region" description="Basic and acidic residues" evidence="1">
    <location>
        <begin position="59"/>
        <end position="70"/>
    </location>
</feature>
<feature type="region of interest" description="Disordered" evidence="1">
    <location>
        <begin position="32"/>
        <end position="70"/>
    </location>
</feature>
<keyword evidence="2" id="KW-0732">Signal</keyword>
<dbReference type="PROSITE" id="PS51257">
    <property type="entry name" value="PROKAR_LIPOPROTEIN"/>
    <property type="match status" value="1"/>
</dbReference>